<proteinExistence type="predicted"/>
<organism evidence="4 5">
    <name type="scientific">Stylosanthes scabra</name>
    <dbReference type="NCBI Taxonomy" id="79078"/>
    <lineage>
        <taxon>Eukaryota</taxon>
        <taxon>Viridiplantae</taxon>
        <taxon>Streptophyta</taxon>
        <taxon>Embryophyta</taxon>
        <taxon>Tracheophyta</taxon>
        <taxon>Spermatophyta</taxon>
        <taxon>Magnoliopsida</taxon>
        <taxon>eudicotyledons</taxon>
        <taxon>Gunneridae</taxon>
        <taxon>Pentapetalae</taxon>
        <taxon>rosids</taxon>
        <taxon>fabids</taxon>
        <taxon>Fabales</taxon>
        <taxon>Fabaceae</taxon>
        <taxon>Papilionoideae</taxon>
        <taxon>50 kb inversion clade</taxon>
        <taxon>dalbergioids sensu lato</taxon>
        <taxon>Dalbergieae</taxon>
        <taxon>Pterocarpus clade</taxon>
        <taxon>Stylosanthes</taxon>
    </lineage>
</organism>
<feature type="domain" description="RRM" evidence="3">
    <location>
        <begin position="43"/>
        <end position="121"/>
    </location>
</feature>
<dbReference type="SUPFAM" id="SSF54928">
    <property type="entry name" value="RNA-binding domain, RBD"/>
    <property type="match status" value="1"/>
</dbReference>
<dbReference type="PANTHER" id="PTHR45880">
    <property type="entry name" value="RNA-BINDING MOTIF PROTEIN, X-LINKED 2"/>
    <property type="match status" value="1"/>
</dbReference>
<dbReference type="CDD" id="cd00590">
    <property type="entry name" value="RRM_SF"/>
    <property type="match status" value="1"/>
</dbReference>
<dbReference type="Proteomes" id="UP001341840">
    <property type="component" value="Unassembled WGS sequence"/>
</dbReference>
<evidence type="ECO:0000313" key="4">
    <source>
        <dbReference type="EMBL" id="MED6167585.1"/>
    </source>
</evidence>
<comment type="caution">
    <text evidence="4">The sequence shown here is derived from an EMBL/GenBank/DDBJ whole genome shotgun (WGS) entry which is preliminary data.</text>
</comment>
<keyword evidence="5" id="KW-1185">Reference proteome</keyword>
<evidence type="ECO:0000256" key="2">
    <source>
        <dbReference type="PROSITE-ProRule" id="PRU00176"/>
    </source>
</evidence>
<dbReference type="SMART" id="SM00360">
    <property type="entry name" value="RRM"/>
    <property type="match status" value="1"/>
</dbReference>
<reference evidence="4 5" key="1">
    <citation type="journal article" date="2023" name="Plants (Basel)">
        <title>Bridging the Gap: Combining Genomics and Transcriptomics Approaches to Understand Stylosanthes scabra, an Orphan Legume from the Brazilian Caatinga.</title>
        <authorList>
            <person name="Ferreira-Neto J.R.C."/>
            <person name="da Silva M.D."/>
            <person name="Binneck E."/>
            <person name="de Melo N.F."/>
            <person name="da Silva R.H."/>
            <person name="de Melo A.L.T.M."/>
            <person name="Pandolfi V."/>
            <person name="Bustamante F.O."/>
            <person name="Brasileiro-Vidal A.C."/>
            <person name="Benko-Iseppon A.M."/>
        </authorList>
    </citation>
    <scope>NUCLEOTIDE SEQUENCE [LARGE SCALE GENOMIC DNA]</scope>
    <source>
        <tissue evidence="4">Leaves</tissue>
    </source>
</reference>
<evidence type="ECO:0000259" key="3">
    <source>
        <dbReference type="PROSITE" id="PS50102"/>
    </source>
</evidence>
<protein>
    <recommendedName>
        <fullName evidence="3">RRM domain-containing protein</fullName>
    </recommendedName>
</protein>
<dbReference type="InterPro" id="IPR000504">
    <property type="entry name" value="RRM_dom"/>
</dbReference>
<dbReference type="PROSITE" id="PS50102">
    <property type="entry name" value="RRM"/>
    <property type="match status" value="1"/>
</dbReference>
<gene>
    <name evidence="4" type="ORF">PIB30_004397</name>
</gene>
<accession>A0ABU6V501</accession>
<keyword evidence="1 2" id="KW-0694">RNA-binding</keyword>
<name>A0ABU6V501_9FABA</name>
<dbReference type="PANTHER" id="PTHR45880:SF1">
    <property type="entry name" value="RNA-BINDING MOTIF PROTEIN, X-LINKED 2"/>
    <property type="match status" value="1"/>
</dbReference>
<dbReference type="InterPro" id="IPR035979">
    <property type="entry name" value="RBD_domain_sf"/>
</dbReference>
<dbReference type="InterPro" id="IPR012677">
    <property type="entry name" value="Nucleotide-bd_a/b_plait_sf"/>
</dbReference>
<dbReference type="InterPro" id="IPR051847">
    <property type="entry name" value="RNA_proc/Spliceosome_comp"/>
</dbReference>
<dbReference type="Pfam" id="PF00076">
    <property type="entry name" value="RRM_1"/>
    <property type="match status" value="1"/>
</dbReference>
<evidence type="ECO:0000256" key="1">
    <source>
        <dbReference type="ARBA" id="ARBA00022884"/>
    </source>
</evidence>
<evidence type="ECO:0000313" key="5">
    <source>
        <dbReference type="Proteomes" id="UP001341840"/>
    </source>
</evidence>
<sequence>MPRSQILGHSNHFNAAAYDNEREPNKRKIEIAANFLNLEKRSFSVFVDNFSQRMTLHWLWEIFTKEGHVVDVYLSRKIRKNSILRFAFVRYQFKNHAQRAIDNLNGLNIDNIPISVAEAKKKKEKKKGAEETWERNVKEKSFKSVLMGEVGDEQDISHEEGPERNSQSSMGEIMGEVDRGWMEKLQKSSIDESSFLLDLEDLRENLFHDWDALREVKGIGRFKALMVFESVESRDEAMQSYFLLNRFAEVRECQVQDMSNSRRTWIEIYGMPLHGWNEDNLRKIAELSGVVVRFDACSMYGDELTAVRALIDTP</sequence>
<dbReference type="EMBL" id="JASCZI010151043">
    <property type="protein sequence ID" value="MED6167585.1"/>
    <property type="molecule type" value="Genomic_DNA"/>
</dbReference>
<dbReference type="Gene3D" id="3.30.70.330">
    <property type="match status" value="1"/>
</dbReference>